<evidence type="ECO:0000256" key="11">
    <source>
        <dbReference type="ARBA" id="ARBA00022879"/>
    </source>
</evidence>
<evidence type="ECO:0000256" key="16">
    <source>
        <dbReference type="ARBA" id="ARBA00023296"/>
    </source>
</evidence>
<accession>A0AAE9BUN0</accession>
<evidence type="ECO:0000256" key="9">
    <source>
        <dbReference type="ARBA" id="ARBA00022844"/>
    </source>
</evidence>
<keyword evidence="12" id="KW-0735">Signal-anchor</keyword>
<dbReference type="PIRSF" id="PIRSF001072">
    <property type="entry name" value="Hemagglut-neuramid_paramyxoV"/>
    <property type="match status" value="1"/>
</dbReference>
<comment type="similarity">
    <text evidence="3 18">Belongs to the paramyxoviruses hemagglutinin-neuraminidase family.</text>
</comment>
<keyword evidence="10" id="KW-1043">Host membrane</keyword>
<evidence type="ECO:0000256" key="10">
    <source>
        <dbReference type="ARBA" id="ARBA00022870"/>
    </source>
</evidence>
<dbReference type="Pfam" id="PF00423">
    <property type="entry name" value="HN"/>
    <property type="match status" value="1"/>
</dbReference>
<organism evidence="20 21">
    <name type="scientific">Jingmen Miniopterus schreibersii paramyxovirus 1</name>
    <dbReference type="NCBI Taxonomy" id="2877500"/>
    <lineage>
        <taxon>Viruses</taxon>
        <taxon>Riboviria</taxon>
        <taxon>Orthornavirae</taxon>
        <taxon>Negarnaviricota</taxon>
        <taxon>Haploviricotina</taxon>
        <taxon>Monjiviricetes</taxon>
        <taxon>Mononegavirales</taxon>
        <taxon>Paramyxoviridae</taxon>
        <taxon>Orthoparamyxovirinae</taxon>
        <taxon>Parajeilongvirus</taxon>
        <taxon>Parajeilongvirus hubeiense</taxon>
    </lineage>
</organism>
<keyword evidence="14 19" id="KW-0472">Membrane</keyword>
<keyword evidence="13 19" id="KW-1133">Transmembrane helix</keyword>
<keyword evidence="15" id="KW-0325">Glycoprotein</keyword>
<evidence type="ECO:0000256" key="8">
    <source>
        <dbReference type="ARBA" id="ARBA00022804"/>
    </source>
</evidence>
<keyword evidence="16" id="KW-1160">Virus entry into host cell</keyword>
<sequence length="584" mass="64910">MDYFGDRQMAANVAKEHRDRVCSKIFIGISSIAGLISILALIALNVTNLAIILRNTKTDGSVDNQYSKLSDLINNVQNTLSSSVNPRISLINSATSLVIPGMIKETTKTLQYDIYKYCTFRPNDPQTPCTQPSPIGHSALFSQYDPNLLVSCNVKTVSPVKSMTPVVFDSFIPETTTLRGCTRIPSFALGEFIYSYTHNQIAVGCGDSSISNQDWLIGTIDRGYNNTPTFKTAQRWYFDDNLNRKSCSTAVSGRGAWILYSIVTMSEAMDYRTEGVMDIFIGYQDVYGRRQSWIITEGEINFSNTFIAFYPSVGSGVAFGGKVYFLIYGGLNDKIQGDARCPHQMCVGLSTDQSICNRAQAPGWSGNKQLVNAILSFDDQIEFQPNVTVNVIPVTDQIMGAEGRLYYAPYSRKAYIYVRSSSWYPLMQYGLIDLTGDLHITWMNYTTLSRPGVGACTAKNRCPAECVTGVYTDMFLLSTADGLAVSVELVGDTQRRGPTLKLVDLQKKYTQYILTTVTQSAAYTTTTCFLFDFKPWCVSVVEFSPASIGSMAPIPILFPIWDSCFSNSFELPYSEWEYPENPVI</sequence>
<evidence type="ECO:0000256" key="3">
    <source>
        <dbReference type="ARBA" id="ARBA00007701"/>
    </source>
</evidence>
<dbReference type="GO" id="GO:0046789">
    <property type="term" value="F:host cell surface receptor binding"/>
    <property type="evidence" value="ECO:0007669"/>
    <property type="project" value="InterPro"/>
</dbReference>
<dbReference type="GO" id="GO:0019031">
    <property type="term" value="C:viral envelope"/>
    <property type="evidence" value="ECO:0007669"/>
    <property type="project" value="UniProtKB-KW"/>
</dbReference>
<dbReference type="GO" id="GO:0019062">
    <property type="term" value="P:virion attachment to host cell"/>
    <property type="evidence" value="ECO:0007669"/>
    <property type="project" value="UniProtKB-KW"/>
</dbReference>
<keyword evidence="5 18" id="KW-0348">Hemagglutinin</keyword>
<dbReference type="InterPro" id="IPR000665">
    <property type="entry name" value="Hemagglutn/HN"/>
</dbReference>
<evidence type="ECO:0000313" key="21">
    <source>
        <dbReference type="Proteomes" id="UP001247617"/>
    </source>
</evidence>
<evidence type="ECO:0000256" key="15">
    <source>
        <dbReference type="ARBA" id="ARBA00023180"/>
    </source>
</evidence>
<comment type="subcellular location">
    <subcellularLocation>
        <location evidence="2">Host cell membrane</location>
        <topology evidence="2">Single-pass type II membrane protein</topology>
    </subcellularLocation>
    <subcellularLocation>
        <location evidence="1">Virion membrane</location>
        <topology evidence="1">Single-pass type II membrane protein</topology>
    </subcellularLocation>
</comment>
<feature type="transmembrane region" description="Helical" evidence="19">
    <location>
        <begin position="21"/>
        <end position="44"/>
    </location>
</feature>
<dbReference type="EMBL" id="MZ328288">
    <property type="protein sequence ID" value="UBB42372.1"/>
    <property type="molecule type" value="Viral_cRNA"/>
</dbReference>
<evidence type="ECO:0000256" key="12">
    <source>
        <dbReference type="ARBA" id="ARBA00022968"/>
    </source>
</evidence>
<evidence type="ECO:0000256" key="1">
    <source>
        <dbReference type="ARBA" id="ARBA00004208"/>
    </source>
</evidence>
<keyword evidence="8" id="KW-1161">Viral attachment to host cell</keyword>
<evidence type="ECO:0000256" key="17">
    <source>
        <dbReference type="PIRSR" id="PIRSR001072-2"/>
    </source>
</evidence>
<dbReference type="GO" id="GO:0046718">
    <property type="term" value="P:symbiont entry into host cell"/>
    <property type="evidence" value="ECO:0007669"/>
    <property type="project" value="UniProtKB-KW"/>
</dbReference>
<keyword evidence="7 19" id="KW-0812">Transmembrane</keyword>
<dbReference type="GO" id="GO:0004308">
    <property type="term" value="F:exo-alpha-sialidase activity"/>
    <property type="evidence" value="ECO:0007669"/>
    <property type="project" value="InterPro"/>
</dbReference>
<feature type="disulfide bond" evidence="17">
    <location>
        <begin position="528"/>
        <end position="537"/>
    </location>
</feature>
<keyword evidence="11 18" id="KW-0261">Viral envelope protein</keyword>
<dbReference type="InterPro" id="IPR036278">
    <property type="entry name" value="Sialidase_sf"/>
</dbReference>
<evidence type="ECO:0000256" key="4">
    <source>
        <dbReference type="ARBA" id="ARBA00022511"/>
    </source>
</evidence>
<dbReference type="SUPFAM" id="SSF50939">
    <property type="entry name" value="Sialidases"/>
    <property type="match status" value="1"/>
</dbReference>
<proteinExistence type="inferred from homology"/>
<keyword evidence="9" id="KW-0946">Virion</keyword>
<dbReference type="Gene3D" id="2.120.10.10">
    <property type="match status" value="1"/>
</dbReference>
<evidence type="ECO:0000256" key="19">
    <source>
        <dbReference type="SAM" id="Phobius"/>
    </source>
</evidence>
<keyword evidence="6" id="KW-0945">Host-virus interaction</keyword>
<keyword evidence="4" id="KW-1032">Host cell membrane</keyword>
<protein>
    <submittedName>
        <fullName evidence="20">Attachment glycoprotein</fullName>
    </submittedName>
</protein>
<evidence type="ECO:0000256" key="2">
    <source>
        <dbReference type="ARBA" id="ARBA00004336"/>
    </source>
</evidence>
<dbReference type="Proteomes" id="UP001247617">
    <property type="component" value="Segment"/>
</dbReference>
<evidence type="ECO:0000256" key="13">
    <source>
        <dbReference type="ARBA" id="ARBA00022989"/>
    </source>
</evidence>
<keyword evidence="21" id="KW-1185">Reference proteome</keyword>
<evidence type="ECO:0000256" key="7">
    <source>
        <dbReference type="ARBA" id="ARBA00022692"/>
    </source>
</evidence>
<reference evidence="20 21" key="1">
    <citation type="submission" date="2021-05" db="EMBL/GenBank/DDBJ databases">
        <title>Comparation of mammalian active virome structures and with host-virus interactions in sympatric communities.</title>
        <authorList>
            <person name="Tan Z."/>
            <person name="Nie F.-Y."/>
            <person name="Zhang Y.-Z."/>
        </authorList>
    </citation>
    <scope>NUCLEOTIDE SEQUENCE [LARGE SCALE GENOMIC DNA]</scope>
    <source>
        <strain evidence="20">JSB_Msch</strain>
    </source>
</reference>
<feature type="disulfide bond" evidence="17">
    <location>
        <begin position="456"/>
        <end position="466"/>
    </location>
</feature>
<dbReference type="GO" id="GO:0055036">
    <property type="term" value="C:virion membrane"/>
    <property type="evidence" value="ECO:0007669"/>
    <property type="project" value="UniProtKB-SubCell"/>
</dbReference>
<evidence type="ECO:0000256" key="18">
    <source>
        <dbReference type="RuleBase" id="RU004216"/>
    </source>
</evidence>
<dbReference type="GO" id="GO:0020002">
    <property type="term" value="C:host cell plasma membrane"/>
    <property type="evidence" value="ECO:0007669"/>
    <property type="project" value="UniProtKB-SubCell"/>
</dbReference>
<name>A0AAE9BUN0_9MONO</name>
<evidence type="ECO:0000256" key="14">
    <source>
        <dbReference type="ARBA" id="ARBA00023136"/>
    </source>
</evidence>
<evidence type="ECO:0000256" key="5">
    <source>
        <dbReference type="ARBA" id="ARBA00022546"/>
    </source>
</evidence>
<dbReference type="CDD" id="cd15469">
    <property type="entry name" value="HN"/>
    <property type="match status" value="1"/>
</dbReference>
<keyword evidence="17" id="KW-1015">Disulfide bond</keyword>
<dbReference type="InterPro" id="IPR016285">
    <property type="entry name" value="Hemagglutn-neuramid"/>
</dbReference>
<evidence type="ECO:0000256" key="6">
    <source>
        <dbReference type="ARBA" id="ARBA00022581"/>
    </source>
</evidence>
<feature type="disulfide bond" evidence="17">
    <location>
        <begin position="181"/>
        <end position="205"/>
    </location>
</feature>
<evidence type="ECO:0000313" key="20">
    <source>
        <dbReference type="EMBL" id="UBB42372.1"/>
    </source>
</evidence>